<dbReference type="InterPro" id="IPR001387">
    <property type="entry name" value="Cro/C1-type_HTH"/>
</dbReference>
<dbReference type="STRING" id="1655612.ABS10_01895"/>
<dbReference type="PROSITE" id="PS50943">
    <property type="entry name" value="HTH_CROC1"/>
    <property type="match status" value="1"/>
</dbReference>
<evidence type="ECO:0000256" key="1">
    <source>
        <dbReference type="ARBA" id="ARBA00023125"/>
    </source>
</evidence>
<dbReference type="Pfam" id="PF01381">
    <property type="entry name" value="HTH_3"/>
    <property type="match status" value="1"/>
</dbReference>
<reference evidence="4 5" key="1">
    <citation type="submission" date="2015-10" db="EMBL/GenBank/DDBJ databases">
        <title>Metagenome-Assembled Genomes uncover a global brackish microbiome.</title>
        <authorList>
            <person name="Hugerth L.W."/>
            <person name="Larsson J."/>
            <person name="Alneberg J."/>
            <person name="Lindh M.V."/>
            <person name="Legrand C."/>
            <person name="Pinhassi J."/>
            <person name="Andersson A.F."/>
        </authorList>
    </citation>
    <scope>NUCLEOTIDE SEQUENCE [LARGE SCALE GENOMIC DNA]</scope>
    <source>
        <strain evidence="4">BACL1 MAG-120820-bin45</strain>
    </source>
</reference>
<protein>
    <recommendedName>
        <fullName evidence="3">HTH cro/C1-type domain-containing protein</fullName>
    </recommendedName>
</protein>
<comment type="caution">
    <text evidence="4">The sequence shown here is derived from an EMBL/GenBank/DDBJ whole genome shotgun (WGS) entry which is preliminary data.</text>
</comment>
<dbReference type="SMART" id="SM00530">
    <property type="entry name" value="HTH_XRE"/>
    <property type="match status" value="1"/>
</dbReference>
<evidence type="ECO:0000313" key="5">
    <source>
        <dbReference type="Proteomes" id="UP000051027"/>
    </source>
</evidence>
<dbReference type="SUPFAM" id="SSF47413">
    <property type="entry name" value="lambda repressor-like DNA-binding domains"/>
    <property type="match status" value="1"/>
</dbReference>
<dbReference type="AlphaFoldDB" id="A0A0R2U7K0"/>
<proteinExistence type="predicted"/>
<dbReference type="GO" id="GO:0003677">
    <property type="term" value="F:DNA binding"/>
    <property type="evidence" value="ECO:0007669"/>
    <property type="project" value="UniProtKB-KW"/>
</dbReference>
<keyword evidence="2" id="KW-1133">Transmembrane helix</keyword>
<keyword evidence="2" id="KW-0472">Membrane</keyword>
<dbReference type="PANTHER" id="PTHR46558:SF4">
    <property type="entry name" value="DNA-BIDING PHAGE PROTEIN"/>
    <property type="match status" value="1"/>
</dbReference>
<dbReference type="PANTHER" id="PTHR46558">
    <property type="entry name" value="TRACRIPTIONAL REGULATORY PROTEIN-RELATED-RELATED"/>
    <property type="match status" value="1"/>
</dbReference>
<dbReference type="InterPro" id="IPR010982">
    <property type="entry name" value="Lambda_DNA-bd_dom_sf"/>
</dbReference>
<feature type="domain" description="HTH cro/C1-type" evidence="3">
    <location>
        <begin position="6"/>
        <end position="60"/>
    </location>
</feature>
<evidence type="ECO:0000256" key="2">
    <source>
        <dbReference type="SAM" id="Phobius"/>
    </source>
</evidence>
<evidence type="ECO:0000313" key="4">
    <source>
        <dbReference type="EMBL" id="KRO95493.1"/>
    </source>
</evidence>
<dbReference type="CDD" id="cd00093">
    <property type="entry name" value="HTH_XRE"/>
    <property type="match status" value="1"/>
</dbReference>
<accession>A0A0R2U7K0</accession>
<sequence>MLGKKIKELRLISGLTQEDVALKTGLTQRTIQRIENHEVEPSEYSLNQIGEVFKVNLNKMKLDEKNKKQKWLNIFLVSISLLIIFNFAVGWSTWQEDWYVLPAWFFPILAGVSIPYFKKNRKDK</sequence>
<evidence type="ECO:0000259" key="3">
    <source>
        <dbReference type="PROSITE" id="PS50943"/>
    </source>
</evidence>
<keyword evidence="1" id="KW-0238">DNA-binding</keyword>
<feature type="transmembrane region" description="Helical" evidence="2">
    <location>
        <begin position="71"/>
        <end position="92"/>
    </location>
</feature>
<dbReference type="EMBL" id="LICS01000029">
    <property type="protein sequence ID" value="KRO95493.1"/>
    <property type="molecule type" value="Genomic_DNA"/>
</dbReference>
<name>A0A0R2U7K0_9GAMM</name>
<feature type="transmembrane region" description="Helical" evidence="2">
    <location>
        <begin position="98"/>
        <end position="117"/>
    </location>
</feature>
<gene>
    <name evidence="4" type="ORF">ABS10_01895</name>
</gene>
<dbReference type="Proteomes" id="UP000051027">
    <property type="component" value="Unassembled WGS sequence"/>
</dbReference>
<keyword evidence="2" id="KW-0812">Transmembrane</keyword>
<dbReference type="Gene3D" id="1.10.260.40">
    <property type="entry name" value="lambda repressor-like DNA-binding domains"/>
    <property type="match status" value="1"/>
</dbReference>
<organism evidence="4 5">
    <name type="scientific">SAR86 cluster bacterium BACL1 MAG-120820-bin45</name>
    <dbReference type="NCBI Taxonomy" id="1655612"/>
    <lineage>
        <taxon>Bacteria</taxon>
        <taxon>Pseudomonadati</taxon>
        <taxon>Pseudomonadota</taxon>
        <taxon>Gammaproteobacteria</taxon>
        <taxon>SAR86 cluster</taxon>
    </lineage>
</organism>